<proteinExistence type="predicted"/>
<comment type="caution">
    <text evidence="1">The sequence shown here is derived from an EMBL/GenBank/DDBJ whole genome shotgun (WGS) entry which is preliminary data.</text>
</comment>
<organism evidence="1">
    <name type="scientific">marine sediment metagenome</name>
    <dbReference type="NCBI Taxonomy" id="412755"/>
    <lineage>
        <taxon>unclassified sequences</taxon>
        <taxon>metagenomes</taxon>
        <taxon>ecological metagenomes</taxon>
    </lineage>
</organism>
<evidence type="ECO:0000313" key="1">
    <source>
        <dbReference type="EMBL" id="GAF71279.1"/>
    </source>
</evidence>
<name>X0RQZ4_9ZZZZ</name>
<reference evidence="1" key="1">
    <citation type="journal article" date="2014" name="Front. Microbiol.">
        <title>High frequency of phylogenetically diverse reductive dehalogenase-homologous genes in deep subseafloor sedimentary metagenomes.</title>
        <authorList>
            <person name="Kawai M."/>
            <person name="Futagami T."/>
            <person name="Toyoda A."/>
            <person name="Takaki Y."/>
            <person name="Nishi S."/>
            <person name="Hori S."/>
            <person name="Arai W."/>
            <person name="Tsubouchi T."/>
            <person name="Morono Y."/>
            <person name="Uchiyama I."/>
            <person name="Ito T."/>
            <person name="Fujiyama A."/>
            <person name="Inagaki F."/>
            <person name="Takami H."/>
        </authorList>
    </citation>
    <scope>NUCLEOTIDE SEQUENCE</scope>
    <source>
        <strain evidence="1">Expedition CK06-06</strain>
    </source>
</reference>
<evidence type="ECO:0008006" key="2">
    <source>
        <dbReference type="Google" id="ProtNLM"/>
    </source>
</evidence>
<accession>X0RQZ4</accession>
<dbReference type="EMBL" id="BARS01000071">
    <property type="protein sequence ID" value="GAF71279.1"/>
    <property type="molecule type" value="Genomic_DNA"/>
</dbReference>
<sequence>MNIGIILYSKTGNTYSVSLKLKEKLITAGHSVNIERLKVVGEVRPGIKDIKFEKLHDAELYDALVFGSPVQAFSLSSAMASYLTQIASLQGKKVAFLVTQFFPFPWMGGNRTVGQMKKICESKGAAVCGAAIVNWSNPSRKKRITEVVEKLSKLF</sequence>
<dbReference type="Gene3D" id="3.40.50.360">
    <property type="match status" value="1"/>
</dbReference>
<dbReference type="InterPro" id="IPR029039">
    <property type="entry name" value="Flavoprotein-like_sf"/>
</dbReference>
<gene>
    <name evidence="1" type="ORF">S01H1_00217</name>
</gene>
<dbReference type="AlphaFoldDB" id="X0RQZ4"/>
<dbReference type="SUPFAM" id="SSF52218">
    <property type="entry name" value="Flavoproteins"/>
    <property type="match status" value="1"/>
</dbReference>
<protein>
    <recommendedName>
        <fullName evidence="2">Flavodoxin-like domain-containing protein</fullName>
    </recommendedName>
</protein>